<protein>
    <submittedName>
        <fullName evidence="1">Uncharacterized protein</fullName>
    </submittedName>
</protein>
<sequence>MASVLAYPRNLYDHMWSFRDTRIDAWSSNVLKGSFVLPLILSYVYVAKVAGPRWMKGREPYNVKRGILAYNAFTVLANSYFLYRMLPLTYFGGGYSFLCQRIGTDSERDMAVISLNWWYFLVRVADFADTMFFVARKKYTHITQLHVSHHALVVFSGWLWLNFGSDGQAVFGICLNAFVHVIMYTYYFLAALGPGLQKYLWWKKYLTTIQILQLLAVCTHSSLPLFFDCGYPKALCYLRDGPALLGIVLFMNFYLKTYVVGGRSGPQLAAVSKAKDQ</sequence>
<evidence type="ECO:0000313" key="1">
    <source>
        <dbReference type="EMBL" id="KAH7936546.1"/>
    </source>
</evidence>
<gene>
    <name evidence="1" type="ORF">HPB49_001018</name>
</gene>
<evidence type="ECO:0000313" key="2">
    <source>
        <dbReference type="Proteomes" id="UP000821865"/>
    </source>
</evidence>
<reference evidence="1" key="1">
    <citation type="submission" date="2020-05" db="EMBL/GenBank/DDBJ databases">
        <title>Large-scale comparative analyses of tick genomes elucidate their genetic diversity and vector capacities.</title>
        <authorList>
            <person name="Jia N."/>
            <person name="Wang J."/>
            <person name="Shi W."/>
            <person name="Du L."/>
            <person name="Sun Y."/>
            <person name="Zhan W."/>
            <person name="Jiang J."/>
            <person name="Wang Q."/>
            <person name="Zhang B."/>
            <person name="Ji P."/>
            <person name="Sakyi L.B."/>
            <person name="Cui X."/>
            <person name="Yuan T."/>
            <person name="Jiang B."/>
            <person name="Yang W."/>
            <person name="Lam T.T.-Y."/>
            <person name="Chang Q."/>
            <person name="Ding S."/>
            <person name="Wang X."/>
            <person name="Zhu J."/>
            <person name="Ruan X."/>
            <person name="Zhao L."/>
            <person name="Wei J."/>
            <person name="Que T."/>
            <person name="Du C."/>
            <person name="Cheng J."/>
            <person name="Dai P."/>
            <person name="Han X."/>
            <person name="Huang E."/>
            <person name="Gao Y."/>
            <person name="Liu J."/>
            <person name="Shao H."/>
            <person name="Ye R."/>
            <person name="Li L."/>
            <person name="Wei W."/>
            <person name="Wang X."/>
            <person name="Wang C."/>
            <person name="Yang T."/>
            <person name="Huo Q."/>
            <person name="Li W."/>
            <person name="Guo W."/>
            <person name="Chen H."/>
            <person name="Zhou L."/>
            <person name="Ni X."/>
            <person name="Tian J."/>
            <person name="Zhou Y."/>
            <person name="Sheng Y."/>
            <person name="Liu T."/>
            <person name="Pan Y."/>
            <person name="Xia L."/>
            <person name="Li J."/>
            <person name="Zhao F."/>
            <person name="Cao W."/>
        </authorList>
    </citation>
    <scope>NUCLEOTIDE SEQUENCE</scope>
    <source>
        <strain evidence="1">Dsil-2018</strain>
    </source>
</reference>
<dbReference type="EMBL" id="CM023477">
    <property type="protein sequence ID" value="KAH7936546.1"/>
    <property type="molecule type" value="Genomic_DNA"/>
</dbReference>
<comment type="caution">
    <text evidence="1">The sequence shown here is derived from an EMBL/GenBank/DDBJ whole genome shotgun (WGS) entry which is preliminary data.</text>
</comment>
<keyword evidence="2" id="KW-1185">Reference proteome</keyword>
<proteinExistence type="predicted"/>
<dbReference type="Proteomes" id="UP000821865">
    <property type="component" value="Chromosome 8"/>
</dbReference>
<organism evidence="1 2">
    <name type="scientific">Dermacentor silvarum</name>
    <name type="common">Tick</name>
    <dbReference type="NCBI Taxonomy" id="543639"/>
    <lineage>
        <taxon>Eukaryota</taxon>
        <taxon>Metazoa</taxon>
        <taxon>Ecdysozoa</taxon>
        <taxon>Arthropoda</taxon>
        <taxon>Chelicerata</taxon>
        <taxon>Arachnida</taxon>
        <taxon>Acari</taxon>
        <taxon>Parasitiformes</taxon>
        <taxon>Ixodida</taxon>
        <taxon>Ixodoidea</taxon>
        <taxon>Ixodidae</taxon>
        <taxon>Rhipicephalinae</taxon>
        <taxon>Dermacentor</taxon>
    </lineage>
</organism>
<name>A0ACB8C6M5_DERSI</name>
<accession>A0ACB8C6M5</accession>